<dbReference type="EMBL" id="CP086361">
    <property type="protein sequence ID" value="UNI22402.1"/>
    <property type="molecule type" value="Genomic_DNA"/>
</dbReference>
<dbReference type="KEGG" id="ptkz:JDV02_008293"/>
<reference evidence="3" key="1">
    <citation type="submission" date="2021-11" db="EMBL/GenBank/DDBJ databases">
        <title>Purpureocillium_takamizusanense_genome.</title>
        <authorList>
            <person name="Nguyen N.-H."/>
        </authorList>
    </citation>
    <scope>NUCLEOTIDE SEQUENCE</scope>
    <source>
        <strain evidence="3">PT3</strain>
    </source>
</reference>
<dbReference type="AlphaFoldDB" id="A0A9Q8QPZ4"/>
<feature type="coiled-coil region" evidence="1">
    <location>
        <begin position="195"/>
        <end position="261"/>
    </location>
</feature>
<proteinExistence type="predicted"/>
<accession>A0A9Q8QPZ4</accession>
<dbReference type="OrthoDB" id="10603805at2759"/>
<evidence type="ECO:0000313" key="3">
    <source>
        <dbReference type="EMBL" id="UNI22402.1"/>
    </source>
</evidence>
<feature type="compositionally biased region" description="Low complexity" evidence="2">
    <location>
        <begin position="67"/>
        <end position="93"/>
    </location>
</feature>
<gene>
    <name evidence="3" type="ORF">JDV02_008293</name>
</gene>
<name>A0A9Q8QPZ4_9HYPO</name>
<evidence type="ECO:0000256" key="1">
    <source>
        <dbReference type="SAM" id="Coils"/>
    </source>
</evidence>
<evidence type="ECO:0000256" key="2">
    <source>
        <dbReference type="SAM" id="MobiDB-lite"/>
    </source>
</evidence>
<keyword evidence="1" id="KW-0175">Coiled coil</keyword>
<protein>
    <submittedName>
        <fullName evidence="3">Uncharacterized protein</fullName>
    </submittedName>
</protein>
<keyword evidence="4" id="KW-1185">Reference proteome</keyword>
<feature type="region of interest" description="Disordered" evidence="2">
    <location>
        <begin position="52"/>
        <end position="101"/>
    </location>
</feature>
<sequence>MSIRSCQYQPASSLIMALLMPGPSHASSSGKPRWPGLRNWLRSLPSRIASSRIAKSFTGEQPSEKPTSATTESESAAAAAAATGGEGTEAASSPKQRWYGPNRLPLLSRREKTATMHSYVNRPQRHFRLTRRPTRASLSAPPPTPKRSICELLGHLLCQRGRRACGRVTLATIRRLTPSERAYVASAGAHAAKRKDEMARDLSGLSAQIAAVERKLDLYERVRNGLLFRRAQLNDAETERLLRVRTEASQLQAQLRALEWRKDMVGEDVLEAQDLVTFARRVAAYTPSSRR</sequence>
<dbReference type="GeneID" id="72070241"/>
<evidence type="ECO:0000313" key="4">
    <source>
        <dbReference type="Proteomes" id="UP000829364"/>
    </source>
</evidence>
<dbReference type="Proteomes" id="UP000829364">
    <property type="component" value="Chromosome 8"/>
</dbReference>
<dbReference type="RefSeq" id="XP_047845883.1">
    <property type="nucleotide sequence ID" value="XM_047989878.1"/>
</dbReference>
<organism evidence="3 4">
    <name type="scientific">Purpureocillium takamizusanense</name>
    <dbReference type="NCBI Taxonomy" id="2060973"/>
    <lineage>
        <taxon>Eukaryota</taxon>
        <taxon>Fungi</taxon>
        <taxon>Dikarya</taxon>
        <taxon>Ascomycota</taxon>
        <taxon>Pezizomycotina</taxon>
        <taxon>Sordariomycetes</taxon>
        <taxon>Hypocreomycetidae</taxon>
        <taxon>Hypocreales</taxon>
        <taxon>Ophiocordycipitaceae</taxon>
        <taxon>Purpureocillium</taxon>
    </lineage>
</organism>